<evidence type="ECO:0000256" key="8">
    <source>
        <dbReference type="ARBA" id="ARBA00023065"/>
    </source>
</evidence>
<dbReference type="AlphaFoldDB" id="A0A9D9E5L9"/>
<sequence length="165" mass="18901">MELFNPEFGLGFWLLVVFLLLFAVTAKYVWPAIIKSVDERADFIDKGVEYAENAKKQLDEASANAQKLMIEAQRRQMDILQEATQMKNRIIEEARAAASVEAKKVMDAATLSIEQARKAAEEQFRTEVSSFALQIAERLLRKELSTDKKQVEMVEKMLDELEKQN</sequence>
<comment type="subunit">
    <text evidence="13">F-type ATPases have 2 components, F(1) - the catalytic core - and F(0) - the membrane proton channel. F(1) has five subunits: alpha(3), beta(3), gamma(1), delta(1), epsilon(1). F(0) has four main subunits: a(1), b(2) and c(10-14). The alpha and beta chains form an alternating ring which encloses part of the gamma chain. F(1) is attached to F(0) by a central stalk formed by the gamma and epsilon chains, while a peripheral stalk is formed by the delta and b chains.</text>
</comment>
<keyword evidence="4 15" id="KW-0138">CF(0)</keyword>
<comment type="function">
    <text evidence="12">Component of the F(0) channel, it forms part of the peripheral stalk, linking F(1) to F(0). The b'-subunit is a diverged and duplicated form of b found in plants and photosynthetic bacteria.</text>
</comment>
<dbReference type="PANTHER" id="PTHR33445:SF1">
    <property type="entry name" value="ATP SYNTHASE SUBUNIT B"/>
    <property type="match status" value="1"/>
</dbReference>
<dbReference type="SUPFAM" id="SSF81573">
    <property type="entry name" value="F1F0 ATP synthase subunit B, membrane domain"/>
    <property type="match status" value="1"/>
</dbReference>
<evidence type="ECO:0000256" key="9">
    <source>
        <dbReference type="ARBA" id="ARBA00023136"/>
    </source>
</evidence>
<dbReference type="InterPro" id="IPR028987">
    <property type="entry name" value="ATP_synth_B-like_membr_sf"/>
</dbReference>
<evidence type="ECO:0000256" key="14">
    <source>
        <dbReference type="ARBA" id="ARBA00037847"/>
    </source>
</evidence>
<evidence type="ECO:0000256" key="1">
    <source>
        <dbReference type="ARBA" id="ARBA00005513"/>
    </source>
</evidence>
<keyword evidence="5 15" id="KW-0812">Transmembrane</keyword>
<evidence type="ECO:0000256" key="5">
    <source>
        <dbReference type="ARBA" id="ARBA00022692"/>
    </source>
</evidence>
<dbReference type="GO" id="GO:0012505">
    <property type="term" value="C:endomembrane system"/>
    <property type="evidence" value="ECO:0007669"/>
    <property type="project" value="UniProtKB-SubCell"/>
</dbReference>
<keyword evidence="8 15" id="KW-0406">Ion transport</keyword>
<reference evidence="17" key="2">
    <citation type="journal article" date="2021" name="PeerJ">
        <title>Extensive microbial diversity within the chicken gut microbiome revealed by metagenomics and culture.</title>
        <authorList>
            <person name="Gilroy R."/>
            <person name="Ravi A."/>
            <person name="Getino M."/>
            <person name="Pursley I."/>
            <person name="Horton D.L."/>
            <person name="Alikhan N.F."/>
            <person name="Baker D."/>
            <person name="Gharbi K."/>
            <person name="Hall N."/>
            <person name="Watson M."/>
            <person name="Adriaenssens E.M."/>
            <person name="Foster-Nyarko E."/>
            <person name="Jarju S."/>
            <person name="Secka A."/>
            <person name="Antonio M."/>
            <person name="Oren A."/>
            <person name="Chaudhuri R.R."/>
            <person name="La Ragione R."/>
            <person name="Hildebrand F."/>
            <person name="Pallen M.J."/>
        </authorList>
    </citation>
    <scope>NUCLEOTIDE SEQUENCE</scope>
    <source>
        <strain evidence="17">G3-4614</strain>
    </source>
</reference>
<dbReference type="Pfam" id="PF00430">
    <property type="entry name" value="ATP-synt_B"/>
    <property type="match status" value="1"/>
</dbReference>
<dbReference type="GO" id="GO:0046933">
    <property type="term" value="F:proton-transporting ATP synthase activity, rotational mechanism"/>
    <property type="evidence" value="ECO:0007669"/>
    <property type="project" value="UniProtKB-UniRule"/>
</dbReference>
<dbReference type="NCBIfam" id="TIGR01144">
    <property type="entry name" value="ATP_synt_b"/>
    <property type="match status" value="1"/>
</dbReference>
<evidence type="ECO:0000256" key="15">
    <source>
        <dbReference type="HAMAP-Rule" id="MF_01398"/>
    </source>
</evidence>
<dbReference type="Gene3D" id="6.10.250.1580">
    <property type="match status" value="1"/>
</dbReference>
<evidence type="ECO:0000256" key="2">
    <source>
        <dbReference type="ARBA" id="ARBA00022448"/>
    </source>
</evidence>
<evidence type="ECO:0000256" key="3">
    <source>
        <dbReference type="ARBA" id="ARBA00022475"/>
    </source>
</evidence>
<feature type="transmembrane region" description="Helical" evidence="15">
    <location>
        <begin position="12"/>
        <end position="30"/>
    </location>
</feature>
<evidence type="ECO:0000313" key="17">
    <source>
        <dbReference type="EMBL" id="MBO8438930.1"/>
    </source>
</evidence>
<evidence type="ECO:0000256" key="12">
    <source>
        <dbReference type="ARBA" id="ARBA00025614"/>
    </source>
</evidence>
<accession>A0A9D9E5L9</accession>
<evidence type="ECO:0000256" key="7">
    <source>
        <dbReference type="ARBA" id="ARBA00022989"/>
    </source>
</evidence>
<dbReference type="InterPro" id="IPR002146">
    <property type="entry name" value="ATP_synth_b/b'su_bac/chlpt"/>
</dbReference>
<keyword evidence="6 15" id="KW-0375">Hydrogen ion transport</keyword>
<keyword evidence="9 15" id="KW-0472">Membrane</keyword>
<dbReference type="CDD" id="cd06503">
    <property type="entry name" value="ATP-synt_Fo_b"/>
    <property type="match status" value="1"/>
</dbReference>
<name>A0A9D9E5L9_9BACT</name>
<dbReference type="GO" id="GO:0046961">
    <property type="term" value="F:proton-transporting ATPase activity, rotational mechanism"/>
    <property type="evidence" value="ECO:0007669"/>
    <property type="project" value="TreeGrafter"/>
</dbReference>
<protein>
    <recommendedName>
        <fullName evidence="15">ATP synthase subunit b</fullName>
    </recommendedName>
    <alternativeName>
        <fullName evidence="15">ATP synthase F(0) sector subunit b</fullName>
    </alternativeName>
    <alternativeName>
        <fullName evidence="15">ATPase subunit I</fullName>
    </alternativeName>
    <alternativeName>
        <fullName evidence="15">F-type ATPase subunit b</fullName>
        <shortName evidence="15">F-ATPase subunit b</shortName>
    </alternativeName>
</protein>
<keyword evidence="2 15" id="KW-0813">Transport</keyword>
<dbReference type="PANTHER" id="PTHR33445">
    <property type="entry name" value="ATP SYNTHASE SUBUNIT B', CHLOROPLASTIC"/>
    <property type="match status" value="1"/>
</dbReference>
<comment type="subunit">
    <text evidence="15">F-type ATPases have 2 components, F(1) - the catalytic core - and F(0) - the membrane proton channel. F(1) has five subunits: alpha(3), beta(3), gamma(1), delta(1), epsilon(1). F(0) has three main subunits: a(1), b(2) and c(10-14). The alpha and beta chains form an alternating ring which encloses part of the gamma chain. F(1) is attached to F(0) by a central stalk formed by the gamma and epsilon chains, while a peripheral stalk is formed by the delta and b chains.</text>
</comment>
<dbReference type="InterPro" id="IPR005864">
    <property type="entry name" value="ATP_synth_F0_bsu_bac"/>
</dbReference>
<dbReference type="HAMAP" id="MF_01398">
    <property type="entry name" value="ATP_synth_b_bprime"/>
    <property type="match status" value="1"/>
</dbReference>
<dbReference type="GO" id="GO:0005886">
    <property type="term" value="C:plasma membrane"/>
    <property type="evidence" value="ECO:0007669"/>
    <property type="project" value="UniProtKB-SubCell"/>
</dbReference>
<comment type="caution">
    <text evidence="17">The sequence shown here is derived from an EMBL/GenBank/DDBJ whole genome shotgun (WGS) entry which is preliminary data.</text>
</comment>
<keyword evidence="10 15" id="KW-0066">ATP synthesis</keyword>
<evidence type="ECO:0000256" key="6">
    <source>
        <dbReference type="ARBA" id="ARBA00022781"/>
    </source>
</evidence>
<gene>
    <name evidence="15 17" type="primary">atpF</name>
    <name evidence="17" type="ORF">IAC54_08575</name>
</gene>
<comment type="function">
    <text evidence="11 15">F(1)F(0) ATP synthase produces ATP from ADP in the presence of a proton or sodium gradient. F-type ATPases consist of two structural domains, F(1) containing the extramembraneous catalytic core and F(0) containing the membrane proton channel, linked together by a central stalk and a peripheral stalk. During catalysis, ATP synthesis in the catalytic domain of F(1) is coupled via a rotary mechanism of the central stalk subunits to proton translocation.</text>
</comment>
<evidence type="ECO:0000256" key="10">
    <source>
        <dbReference type="ARBA" id="ARBA00023310"/>
    </source>
</evidence>
<proteinExistence type="inferred from homology"/>
<evidence type="ECO:0000256" key="16">
    <source>
        <dbReference type="RuleBase" id="RU003848"/>
    </source>
</evidence>
<evidence type="ECO:0000313" key="18">
    <source>
        <dbReference type="Proteomes" id="UP000823636"/>
    </source>
</evidence>
<evidence type="ECO:0000256" key="4">
    <source>
        <dbReference type="ARBA" id="ARBA00022547"/>
    </source>
</evidence>
<evidence type="ECO:0000256" key="11">
    <source>
        <dbReference type="ARBA" id="ARBA00025198"/>
    </source>
</evidence>
<dbReference type="Proteomes" id="UP000823636">
    <property type="component" value="Unassembled WGS sequence"/>
</dbReference>
<comment type="similarity">
    <text evidence="1 15 16">Belongs to the ATPase B chain family.</text>
</comment>
<dbReference type="GO" id="GO:0045259">
    <property type="term" value="C:proton-transporting ATP synthase complex"/>
    <property type="evidence" value="ECO:0007669"/>
    <property type="project" value="UniProtKB-KW"/>
</dbReference>
<dbReference type="InterPro" id="IPR050059">
    <property type="entry name" value="ATP_synthase_B_chain"/>
</dbReference>
<keyword evidence="3 15" id="KW-1003">Cell membrane</keyword>
<dbReference type="EMBL" id="JADIMW010000085">
    <property type="protein sequence ID" value="MBO8438930.1"/>
    <property type="molecule type" value="Genomic_DNA"/>
</dbReference>
<organism evidence="17 18">
    <name type="scientific">Candidatus Caccoplasma merdipullorum</name>
    <dbReference type="NCBI Taxonomy" id="2840718"/>
    <lineage>
        <taxon>Bacteria</taxon>
        <taxon>Pseudomonadati</taxon>
        <taxon>Bacteroidota</taxon>
        <taxon>Bacteroidia</taxon>
        <taxon>Bacteroidales</taxon>
        <taxon>Bacteroidaceae</taxon>
        <taxon>Bacteroidaceae incertae sedis</taxon>
        <taxon>Candidatus Caccoplasma</taxon>
    </lineage>
</organism>
<evidence type="ECO:0000256" key="13">
    <source>
        <dbReference type="ARBA" id="ARBA00026054"/>
    </source>
</evidence>
<comment type="subcellular location">
    <subcellularLocation>
        <location evidence="15">Cell membrane</location>
        <topology evidence="15">Single-pass membrane protein</topology>
    </subcellularLocation>
    <subcellularLocation>
        <location evidence="14">Endomembrane system</location>
        <topology evidence="14">Single-pass membrane protein</topology>
    </subcellularLocation>
</comment>
<reference evidence="17" key="1">
    <citation type="submission" date="2020-10" db="EMBL/GenBank/DDBJ databases">
        <authorList>
            <person name="Gilroy R."/>
        </authorList>
    </citation>
    <scope>NUCLEOTIDE SEQUENCE</scope>
    <source>
        <strain evidence="17">G3-4614</strain>
    </source>
</reference>
<dbReference type="Gene3D" id="1.20.5.620">
    <property type="entry name" value="F1F0 ATP synthase subunit B, membrane domain"/>
    <property type="match status" value="1"/>
</dbReference>
<keyword evidence="7 15" id="KW-1133">Transmembrane helix</keyword>